<keyword evidence="4" id="KW-1185">Reference proteome</keyword>
<proteinExistence type="predicted"/>
<feature type="domain" description="Alpha/beta hydrolase fold-3" evidence="2">
    <location>
        <begin position="77"/>
        <end position="276"/>
    </location>
</feature>
<keyword evidence="1" id="KW-0378">Hydrolase</keyword>
<name>A0A261FQ64_9BIFI</name>
<evidence type="ECO:0000256" key="1">
    <source>
        <dbReference type="ARBA" id="ARBA00022801"/>
    </source>
</evidence>
<dbReference type="EMBL" id="MWWX01000010">
    <property type="protein sequence ID" value="OZG61279.1"/>
    <property type="molecule type" value="Genomic_DNA"/>
</dbReference>
<dbReference type="Gene3D" id="3.40.50.1820">
    <property type="entry name" value="alpha/beta hydrolase"/>
    <property type="match status" value="1"/>
</dbReference>
<sequence length="317" mass="33893">MIDQEVLNLFAGNAAAMAEGDAPHLAAQKLPDGVERIKDLPYTGNQDGAVDTEAKTAHLLDIYKPADSPDDALLPVIVDFHGGGLYYGNKENNECRDMLLTARGFAVVNANYRLVPTVSFPSQLKDAMAVLEWVAAHGAEYGLDTSRVCVTGDSAGGALALYLCAANGSAQLAAALGVKPCAIDVRALAVTSGMFRLSGGVHATALSYYGRGYFQTPDDHVMMNPYLDLDKLVVDAGEGLPPVYMVTSVEDFIADNSYELARILHARHRDHAMKVWARGGERPLGHVFNITQAGDQEASEAREAIADIADFCKAYCA</sequence>
<dbReference type="InterPro" id="IPR013094">
    <property type="entry name" value="AB_hydrolase_3"/>
</dbReference>
<comment type="caution">
    <text evidence="3">The sequence shown here is derived from an EMBL/GenBank/DDBJ whole genome shotgun (WGS) entry which is preliminary data.</text>
</comment>
<protein>
    <submittedName>
        <fullName evidence="3">Esterase</fullName>
    </submittedName>
</protein>
<dbReference type="InterPro" id="IPR050300">
    <property type="entry name" value="GDXG_lipolytic_enzyme"/>
</dbReference>
<dbReference type="Proteomes" id="UP000216352">
    <property type="component" value="Unassembled WGS sequence"/>
</dbReference>
<reference evidence="3 4" key="1">
    <citation type="journal article" date="2017" name="BMC Genomics">
        <title>Comparative genomic and phylogenomic analyses of the Bifidobacteriaceae family.</title>
        <authorList>
            <person name="Lugli G.A."/>
            <person name="Milani C."/>
            <person name="Turroni F."/>
            <person name="Duranti S."/>
            <person name="Mancabelli L."/>
            <person name="Mangifesta M."/>
            <person name="Ferrario C."/>
            <person name="Modesto M."/>
            <person name="Mattarelli P."/>
            <person name="Jiri K."/>
            <person name="van Sinderen D."/>
            <person name="Ventura M."/>
        </authorList>
    </citation>
    <scope>NUCLEOTIDE SEQUENCE [LARGE SCALE GENOMIC DNA]</scope>
    <source>
        <strain evidence="3 4">DSM 28807</strain>
    </source>
</reference>
<evidence type="ECO:0000259" key="2">
    <source>
        <dbReference type="Pfam" id="PF07859"/>
    </source>
</evidence>
<dbReference type="InterPro" id="IPR029058">
    <property type="entry name" value="AB_hydrolase_fold"/>
</dbReference>
<dbReference type="AlphaFoldDB" id="A0A261FQ64"/>
<accession>A0A261FQ64</accession>
<evidence type="ECO:0000313" key="3">
    <source>
        <dbReference type="EMBL" id="OZG61279.1"/>
    </source>
</evidence>
<organism evidence="3 4">
    <name type="scientific">Bifidobacterium lemurum</name>
    <dbReference type="NCBI Taxonomy" id="1603886"/>
    <lineage>
        <taxon>Bacteria</taxon>
        <taxon>Bacillati</taxon>
        <taxon>Actinomycetota</taxon>
        <taxon>Actinomycetes</taxon>
        <taxon>Bifidobacteriales</taxon>
        <taxon>Bifidobacteriaceae</taxon>
        <taxon>Bifidobacterium</taxon>
    </lineage>
</organism>
<dbReference type="Pfam" id="PF07859">
    <property type="entry name" value="Abhydrolase_3"/>
    <property type="match status" value="1"/>
</dbReference>
<dbReference type="RefSeq" id="WP_072723685.1">
    <property type="nucleotide sequence ID" value="NZ_MWWX01000010.1"/>
</dbReference>
<evidence type="ECO:0000313" key="4">
    <source>
        <dbReference type="Proteomes" id="UP000216352"/>
    </source>
</evidence>
<gene>
    <name evidence="3" type="ORF">BLEM_1491</name>
</gene>
<dbReference type="OrthoDB" id="9803828at2"/>
<dbReference type="STRING" id="1603886.GCA_001895165_00189"/>
<dbReference type="GO" id="GO:0016787">
    <property type="term" value="F:hydrolase activity"/>
    <property type="evidence" value="ECO:0007669"/>
    <property type="project" value="UniProtKB-KW"/>
</dbReference>
<dbReference type="SUPFAM" id="SSF53474">
    <property type="entry name" value="alpha/beta-Hydrolases"/>
    <property type="match status" value="1"/>
</dbReference>
<dbReference type="PANTHER" id="PTHR48081">
    <property type="entry name" value="AB HYDROLASE SUPERFAMILY PROTEIN C4A8.06C"/>
    <property type="match status" value="1"/>
</dbReference>